<dbReference type="RefSeq" id="WP_281422484.1">
    <property type="nucleotide sequence ID" value="NZ_BORW01000002.1"/>
</dbReference>
<name>A0ABQ4LRR3_9BACL</name>
<keyword evidence="2" id="KW-1185">Reference proteome</keyword>
<gene>
    <name evidence="1" type="ORF">J21TS3_07820</name>
</gene>
<comment type="caution">
    <text evidence="1">The sequence shown here is derived from an EMBL/GenBank/DDBJ whole genome shotgun (WGS) entry which is preliminary data.</text>
</comment>
<dbReference type="Proteomes" id="UP000680638">
    <property type="component" value="Unassembled WGS sequence"/>
</dbReference>
<dbReference type="EMBL" id="BORW01000002">
    <property type="protein sequence ID" value="GIO65961.1"/>
    <property type="molecule type" value="Genomic_DNA"/>
</dbReference>
<protein>
    <submittedName>
        <fullName evidence="1">Uncharacterized protein</fullName>
    </submittedName>
</protein>
<reference evidence="1 2" key="1">
    <citation type="submission" date="2021-03" db="EMBL/GenBank/DDBJ databases">
        <title>Antimicrobial resistance genes in bacteria isolated from Japanese honey, and their potential for conferring macrolide and lincosamide resistance in the American foulbrood pathogen Paenibacillus larvae.</title>
        <authorList>
            <person name="Okamoto M."/>
            <person name="Kumagai M."/>
            <person name="Kanamori H."/>
            <person name="Takamatsu D."/>
        </authorList>
    </citation>
    <scope>NUCLEOTIDE SEQUENCE [LARGE SCALE GENOMIC DNA]</scope>
    <source>
        <strain evidence="1 2">J21TS3</strain>
    </source>
</reference>
<accession>A0ABQ4LRR3</accession>
<organism evidence="1 2">
    <name type="scientific">Paenibacillus cookii</name>
    <dbReference type="NCBI Taxonomy" id="157839"/>
    <lineage>
        <taxon>Bacteria</taxon>
        <taxon>Bacillati</taxon>
        <taxon>Bacillota</taxon>
        <taxon>Bacilli</taxon>
        <taxon>Bacillales</taxon>
        <taxon>Paenibacillaceae</taxon>
        <taxon>Paenibacillus</taxon>
    </lineage>
</organism>
<evidence type="ECO:0000313" key="1">
    <source>
        <dbReference type="EMBL" id="GIO65961.1"/>
    </source>
</evidence>
<evidence type="ECO:0000313" key="2">
    <source>
        <dbReference type="Proteomes" id="UP000680638"/>
    </source>
</evidence>
<proteinExistence type="predicted"/>
<sequence length="41" mass="4794">MGRICGRPFRTLTGTMLDRGFVETYLKEMEAGIDYCEGRRY</sequence>